<sequence length="88" mass="10057">MHRLLFPMQYYRSGSQYYQKLARKISDNQETTSPEDDILLRSCPKVEVYFDDTVVNQEKATLGHAEGRLLIAGANSLVRVGVLLKQKL</sequence>
<dbReference type="AlphaFoldDB" id="A0AAW1XSB8"/>
<evidence type="ECO:0000313" key="1">
    <source>
        <dbReference type="EMBL" id="KAK9939687.1"/>
    </source>
</evidence>
<protein>
    <submittedName>
        <fullName evidence="1">Uncharacterized protein</fullName>
    </submittedName>
</protein>
<name>A0AAW1XSB8_RUBAR</name>
<accession>A0AAW1XSB8</accession>
<reference evidence="1 2" key="1">
    <citation type="journal article" date="2023" name="G3 (Bethesda)">
        <title>A chromosome-length genome assembly and annotation of blackberry (Rubus argutus, cv. 'Hillquist').</title>
        <authorList>
            <person name="Bruna T."/>
            <person name="Aryal R."/>
            <person name="Dudchenko O."/>
            <person name="Sargent D.J."/>
            <person name="Mead D."/>
            <person name="Buti M."/>
            <person name="Cavallini A."/>
            <person name="Hytonen T."/>
            <person name="Andres J."/>
            <person name="Pham M."/>
            <person name="Weisz D."/>
            <person name="Mascagni F."/>
            <person name="Usai G."/>
            <person name="Natali L."/>
            <person name="Bassil N."/>
            <person name="Fernandez G.E."/>
            <person name="Lomsadze A."/>
            <person name="Armour M."/>
            <person name="Olukolu B."/>
            <person name="Poorten T."/>
            <person name="Britton C."/>
            <person name="Davik J."/>
            <person name="Ashrafi H."/>
            <person name="Aiden E.L."/>
            <person name="Borodovsky M."/>
            <person name="Worthington M."/>
        </authorList>
    </citation>
    <scope>NUCLEOTIDE SEQUENCE [LARGE SCALE GENOMIC DNA]</scope>
    <source>
        <strain evidence="1">PI 553951</strain>
    </source>
</reference>
<comment type="caution">
    <text evidence="1">The sequence shown here is derived from an EMBL/GenBank/DDBJ whole genome shotgun (WGS) entry which is preliminary data.</text>
</comment>
<dbReference type="Proteomes" id="UP001457282">
    <property type="component" value="Unassembled WGS sequence"/>
</dbReference>
<dbReference type="EMBL" id="JBEDUW010000003">
    <property type="protein sequence ID" value="KAK9939687.1"/>
    <property type="molecule type" value="Genomic_DNA"/>
</dbReference>
<keyword evidence="2" id="KW-1185">Reference proteome</keyword>
<gene>
    <name evidence="1" type="ORF">M0R45_016376</name>
</gene>
<proteinExistence type="predicted"/>
<organism evidence="1 2">
    <name type="scientific">Rubus argutus</name>
    <name type="common">Southern blackberry</name>
    <dbReference type="NCBI Taxonomy" id="59490"/>
    <lineage>
        <taxon>Eukaryota</taxon>
        <taxon>Viridiplantae</taxon>
        <taxon>Streptophyta</taxon>
        <taxon>Embryophyta</taxon>
        <taxon>Tracheophyta</taxon>
        <taxon>Spermatophyta</taxon>
        <taxon>Magnoliopsida</taxon>
        <taxon>eudicotyledons</taxon>
        <taxon>Gunneridae</taxon>
        <taxon>Pentapetalae</taxon>
        <taxon>rosids</taxon>
        <taxon>fabids</taxon>
        <taxon>Rosales</taxon>
        <taxon>Rosaceae</taxon>
        <taxon>Rosoideae</taxon>
        <taxon>Rosoideae incertae sedis</taxon>
        <taxon>Rubus</taxon>
    </lineage>
</organism>
<evidence type="ECO:0000313" key="2">
    <source>
        <dbReference type="Proteomes" id="UP001457282"/>
    </source>
</evidence>